<dbReference type="EMBL" id="CAJPVI010000027">
    <property type="protein sequence ID" value="CAG2152868.1"/>
    <property type="molecule type" value="Genomic_DNA"/>
</dbReference>
<dbReference type="PANTHER" id="PTHR43581:SF2">
    <property type="entry name" value="EXCINUCLEASE ATPASE SUBUNIT"/>
    <property type="match status" value="1"/>
</dbReference>
<dbReference type="Pfam" id="PF13304">
    <property type="entry name" value="AAA_21"/>
    <property type="match status" value="1"/>
</dbReference>
<organism evidence="2 3">
    <name type="scientific">Cupriavidus numazuensis</name>
    <dbReference type="NCBI Taxonomy" id="221992"/>
    <lineage>
        <taxon>Bacteria</taxon>
        <taxon>Pseudomonadati</taxon>
        <taxon>Pseudomonadota</taxon>
        <taxon>Betaproteobacteria</taxon>
        <taxon>Burkholderiales</taxon>
        <taxon>Burkholderiaceae</taxon>
        <taxon>Cupriavidus</taxon>
    </lineage>
</organism>
<reference evidence="2 3" key="1">
    <citation type="submission" date="2021-03" db="EMBL/GenBank/DDBJ databases">
        <authorList>
            <person name="Peeters C."/>
        </authorList>
    </citation>
    <scope>NUCLEOTIDE SEQUENCE [LARGE SCALE GENOMIC DNA]</scope>
    <source>
        <strain evidence="2 3">LMG 26411</strain>
    </source>
</reference>
<comment type="caution">
    <text evidence="2">The sequence shown here is derived from an EMBL/GenBank/DDBJ whole genome shotgun (WGS) entry which is preliminary data.</text>
</comment>
<evidence type="ECO:0000259" key="1">
    <source>
        <dbReference type="Pfam" id="PF13304"/>
    </source>
</evidence>
<accession>A0ABM8TL35</accession>
<name>A0ABM8TL35_9BURK</name>
<dbReference type="InterPro" id="IPR003959">
    <property type="entry name" value="ATPase_AAA_core"/>
</dbReference>
<dbReference type="InterPro" id="IPR027417">
    <property type="entry name" value="P-loop_NTPase"/>
</dbReference>
<dbReference type="SUPFAM" id="SSF52540">
    <property type="entry name" value="P-loop containing nucleoside triphosphate hydrolases"/>
    <property type="match status" value="1"/>
</dbReference>
<dbReference type="Gene3D" id="3.40.50.300">
    <property type="entry name" value="P-loop containing nucleotide triphosphate hydrolases"/>
    <property type="match status" value="1"/>
</dbReference>
<evidence type="ECO:0000313" key="2">
    <source>
        <dbReference type="EMBL" id="CAG2152868.1"/>
    </source>
</evidence>
<dbReference type="InterPro" id="IPR051396">
    <property type="entry name" value="Bact_Antivir_Def_Nuclease"/>
</dbReference>
<dbReference type="PANTHER" id="PTHR43581">
    <property type="entry name" value="ATP/GTP PHOSPHATASE"/>
    <property type="match status" value="1"/>
</dbReference>
<dbReference type="Proteomes" id="UP000672657">
    <property type="component" value="Unassembled WGS sequence"/>
</dbReference>
<keyword evidence="3" id="KW-1185">Reference proteome</keyword>
<sequence>MVDELAMFIKRRQHSSRSRTSELDFSLAHINLQNIKLENISSLLVERYQFARVMATKKIQSALFDTLAIAISEDGPKESEQQTLNPDFLSTLKANSERIAEALNDSTENTFKTKLIEILESLDDEKTKNLLTNRLLVTLLKKMIKELEVEKLMLSSINLLTDTFNEYLIDSKKLVFKENRVVIEIEGDEHDLEDLSSGERHILTFLSLVLFGARERDFLIIDEPEISLNILWQRKLMALFTKLAPSTQIIVASHSPAIAKDNRKYLSELRVGKI</sequence>
<feature type="domain" description="ATPase AAA-type core" evidence="1">
    <location>
        <begin position="187"/>
        <end position="258"/>
    </location>
</feature>
<protein>
    <recommendedName>
        <fullName evidence="1">ATPase AAA-type core domain-containing protein</fullName>
    </recommendedName>
</protein>
<evidence type="ECO:0000313" key="3">
    <source>
        <dbReference type="Proteomes" id="UP000672657"/>
    </source>
</evidence>
<gene>
    <name evidence="2" type="ORF">LMG26411_04287</name>
</gene>
<proteinExistence type="predicted"/>